<evidence type="ECO:0000313" key="2">
    <source>
        <dbReference type="Proteomes" id="UP001214250"/>
    </source>
</evidence>
<accession>A0ABY7VUL6</accession>
<dbReference type="InterPro" id="IPR029044">
    <property type="entry name" value="Nucleotide-diphossugar_trans"/>
</dbReference>
<reference evidence="1 2" key="1">
    <citation type="submission" date="2023-02" db="EMBL/GenBank/DDBJ databases">
        <title>Genome sequence of Lentisphaera profundi SAORIC-696.</title>
        <authorList>
            <person name="Kim e."/>
            <person name="Cho J.-C."/>
            <person name="Choi A."/>
            <person name="Kang I."/>
        </authorList>
    </citation>
    <scope>NUCLEOTIDE SEQUENCE [LARGE SCALE GENOMIC DNA]</scope>
    <source>
        <strain evidence="1 2">SAORIC-696</strain>
    </source>
</reference>
<proteinExistence type="predicted"/>
<gene>
    <name evidence="1" type="ORF">PQO03_08750</name>
</gene>
<organism evidence="1 2">
    <name type="scientific">Lentisphaera profundi</name>
    <dbReference type="NCBI Taxonomy" id="1658616"/>
    <lineage>
        <taxon>Bacteria</taxon>
        <taxon>Pseudomonadati</taxon>
        <taxon>Lentisphaerota</taxon>
        <taxon>Lentisphaeria</taxon>
        <taxon>Lentisphaerales</taxon>
        <taxon>Lentisphaeraceae</taxon>
        <taxon>Lentisphaera</taxon>
    </lineage>
</organism>
<dbReference type="RefSeq" id="WP_274149597.1">
    <property type="nucleotide sequence ID" value="NZ_CP117811.1"/>
</dbReference>
<dbReference type="EMBL" id="CP117811">
    <property type="protein sequence ID" value="WDE95803.1"/>
    <property type="molecule type" value="Genomic_DNA"/>
</dbReference>
<evidence type="ECO:0008006" key="3">
    <source>
        <dbReference type="Google" id="ProtNLM"/>
    </source>
</evidence>
<name>A0ABY7VUL6_9BACT</name>
<dbReference type="Proteomes" id="UP001214250">
    <property type="component" value="Chromosome 1"/>
</dbReference>
<evidence type="ECO:0000313" key="1">
    <source>
        <dbReference type="EMBL" id="WDE95803.1"/>
    </source>
</evidence>
<dbReference type="SUPFAM" id="SSF53448">
    <property type="entry name" value="Nucleotide-diphospho-sugar transferases"/>
    <property type="match status" value="1"/>
</dbReference>
<dbReference type="Gene3D" id="3.90.550.10">
    <property type="entry name" value="Spore Coat Polysaccharide Biosynthesis Protein SpsA, Chain A"/>
    <property type="match status" value="1"/>
</dbReference>
<sequence>MKKTLVLLAAGMGSRYGGLKQIDQLGPSGEALLEYSIFDALRAGFQKIVFIIRRDFAKEFEEKIGSKFAEFAEVDYCYQELDELPAGFQLPEERTKPWGTGHALLATKEVVHEPFLIINADDFYGPESFVMAAKMLDSWDQGQELKAGMIGFKLDQTLSDNGTVSRGICEVKNDQLVQVVETHGIHASDSDVLTEDGSSLASDATASMNMWCLTPSIIREFEQSFISFLKENINVPKSEFYLPFVIDDLVFKNKLACEVAQSPCQWFGITYKEDKQLVINSLQQAVKDEVYPKTLADEFTCTI</sequence>
<keyword evidence="2" id="KW-1185">Reference proteome</keyword>
<protein>
    <recommendedName>
        <fullName evidence="3">Nucleotidyltransferase</fullName>
    </recommendedName>
</protein>